<dbReference type="GO" id="GO:0042597">
    <property type="term" value="C:periplasmic space"/>
    <property type="evidence" value="ECO:0007669"/>
    <property type="project" value="InterPro"/>
</dbReference>
<evidence type="ECO:0000256" key="1">
    <source>
        <dbReference type="ARBA" id="ARBA00009820"/>
    </source>
</evidence>
<dbReference type="GO" id="GO:0015031">
    <property type="term" value="P:protein transport"/>
    <property type="evidence" value="ECO:0007669"/>
    <property type="project" value="InterPro"/>
</dbReference>
<accession>A0A858PYW3</accession>
<dbReference type="Gene3D" id="2.120.10.30">
    <property type="entry name" value="TolB, C-terminal domain"/>
    <property type="match status" value="1"/>
</dbReference>
<dbReference type="InterPro" id="IPR011659">
    <property type="entry name" value="WD40"/>
</dbReference>
<dbReference type="Pfam" id="PF07676">
    <property type="entry name" value="PD40"/>
    <property type="match status" value="2"/>
</dbReference>
<dbReference type="Gene3D" id="3.40.50.10070">
    <property type="entry name" value="TolB, N-terminal domain"/>
    <property type="match status" value="1"/>
</dbReference>
<keyword evidence="2" id="KW-0132">Cell division</keyword>
<protein>
    <submittedName>
        <fullName evidence="6">Protein TolB</fullName>
    </submittedName>
</protein>
<dbReference type="SUPFAM" id="SSF69304">
    <property type="entry name" value="Tricorn protease N-terminal domain"/>
    <property type="match status" value="1"/>
</dbReference>
<evidence type="ECO:0000259" key="5">
    <source>
        <dbReference type="Pfam" id="PF04052"/>
    </source>
</evidence>
<keyword evidence="7" id="KW-1185">Reference proteome</keyword>
<evidence type="ECO:0000313" key="7">
    <source>
        <dbReference type="Proteomes" id="UP000500930"/>
    </source>
</evidence>
<name>A0A858PYW3_9RICK</name>
<dbReference type="Proteomes" id="UP000500930">
    <property type="component" value="Chromosome"/>
</dbReference>
<dbReference type="InterPro" id="IPR011042">
    <property type="entry name" value="6-blade_b-propeller_TolB-like"/>
</dbReference>
<evidence type="ECO:0000256" key="2">
    <source>
        <dbReference type="ARBA" id="ARBA00022618"/>
    </source>
</evidence>
<dbReference type="SMART" id="SM00320">
    <property type="entry name" value="WD40"/>
    <property type="match status" value="2"/>
</dbReference>
<reference evidence="6 7" key="1">
    <citation type="journal article" date="2020" name="Pathogens">
        <title>First Whole Genome Sequence of Anaplasma platys, an Obligate Intracellular Rickettsial Pathogen of Dogs.</title>
        <authorList>
            <person name="Llanes A."/>
            <person name="Rajeev S."/>
        </authorList>
    </citation>
    <scope>NUCLEOTIDE SEQUENCE [LARGE SCALE GENOMIC DNA]</scope>
    <source>
        <strain evidence="6 7">S3</strain>
    </source>
</reference>
<organism evidence="6 7">
    <name type="scientific">Anaplasma platys</name>
    <dbReference type="NCBI Taxonomy" id="949"/>
    <lineage>
        <taxon>Bacteria</taxon>
        <taxon>Pseudomonadati</taxon>
        <taxon>Pseudomonadota</taxon>
        <taxon>Alphaproteobacteria</taxon>
        <taxon>Rickettsiales</taxon>
        <taxon>Anaplasmataceae</taxon>
        <taxon>Anaplasma</taxon>
    </lineage>
</organism>
<dbReference type="PANTHER" id="PTHR36842">
    <property type="entry name" value="PROTEIN TOLB HOMOLOG"/>
    <property type="match status" value="1"/>
</dbReference>
<evidence type="ECO:0000256" key="3">
    <source>
        <dbReference type="ARBA" id="ARBA00023306"/>
    </source>
</evidence>
<dbReference type="InterPro" id="IPR001680">
    <property type="entry name" value="WD40_rpt"/>
</dbReference>
<dbReference type="AlphaFoldDB" id="A0A858PYW3"/>
<dbReference type="PANTHER" id="PTHR36842:SF1">
    <property type="entry name" value="PROTEIN TOLB"/>
    <property type="match status" value="1"/>
</dbReference>
<gene>
    <name evidence="6" type="primary">tolB</name>
    <name evidence="6" type="ORF">ANPL_03765</name>
</gene>
<evidence type="ECO:0000313" key="6">
    <source>
        <dbReference type="EMBL" id="QJC27803.1"/>
    </source>
</evidence>
<feature type="chain" id="PRO_5032748542" evidence="4">
    <location>
        <begin position="25"/>
        <end position="439"/>
    </location>
</feature>
<dbReference type="Pfam" id="PF04052">
    <property type="entry name" value="TolB_N"/>
    <property type="match status" value="1"/>
</dbReference>
<keyword evidence="4" id="KW-0732">Signal</keyword>
<dbReference type="SUPFAM" id="SSF52964">
    <property type="entry name" value="TolB, N-terminal domain"/>
    <property type="match status" value="1"/>
</dbReference>
<dbReference type="EMBL" id="CP046391">
    <property type="protein sequence ID" value="QJC27803.1"/>
    <property type="molecule type" value="Genomic_DNA"/>
</dbReference>
<dbReference type="GO" id="GO:0051301">
    <property type="term" value="P:cell division"/>
    <property type="evidence" value="ECO:0007669"/>
    <property type="project" value="UniProtKB-KW"/>
</dbReference>
<proteinExistence type="inferred from homology"/>
<evidence type="ECO:0000256" key="4">
    <source>
        <dbReference type="SAM" id="SignalP"/>
    </source>
</evidence>
<comment type="similarity">
    <text evidence="1">Belongs to the TolB family.</text>
</comment>
<keyword evidence="3" id="KW-0131">Cell cycle</keyword>
<feature type="signal peptide" evidence="4">
    <location>
        <begin position="1"/>
        <end position="24"/>
    </location>
</feature>
<feature type="domain" description="TolB N-terminal" evidence="5">
    <location>
        <begin position="27"/>
        <end position="132"/>
    </location>
</feature>
<sequence>MCGRTWRSHLVFCLFLFVFYNAEAASLRLDITRGNTQSTGVAFAPMNTSSNLEHNIAANCTAVILRNLASTGNFNVQMVNTDLSIDAAGVPGSDAWRQFNLDILLTGSVQALASGRMKVHLFIWDIASGKELDGKSFNFDMGNWQSAAHTISDHVFSRLTGEKGLFNSKIVYLAEWARDQKIAVVGHGGANKDYMDVEKAGSSIRAVQFTPDAKHVAYIQNTPSARGKVMLQALDEDSSAMLMEFEGNGSALSFTPDGKTLLLACAQDGRVDIYSCNIDSQEITRLTDNSHNNTSASFSQDGKNVIFASDKSGAMHLYTMHSDGTGVKKISSGSGGYRSPTWSPRGDLIAFAKVRGKSSYIGVMRPDGSREKIVAAGDVLDNPTWSPNGRMLMFTRRTKSDQKNDMTELVTVDLAGTQRNTMEVQGVVRGIHWSSLLGE</sequence>
<dbReference type="KEGG" id="aplt:ANPL_03765"/>
<dbReference type="InterPro" id="IPR007195">
    <property type="entry name" value="TolB_N"/>
</dbReference>